<feature type="transmembrane region" description="Helical" evidence="1">
    <location>
        <begin position="143"/>
        <end position="163"/>
    </location>
</feature>
<dbReference type="RefSeq" id="WP_092741648.1">
    <property type="nucleotide sequence ID" value="NZ_FMZC01000003.1"/>
</dbReference>
<sequence>MGVFYALLPIVLALAGGFVAGKIIPARFGGALIRLILPLVWLLLFLIGVEFGEVILSAQSVGQVVKTAAVFALLTTLVPCGLIFAAGIRSSSHNGNGNGNAGKTAGKPGFRTVWPPLKECCIALSMVALGSALFFINETYLAGALWLPSSSAILLALIVLVGIDLATVKLNARWFSWAVLSVPVLVVIGSFVGAVASSWATGESLKVALALSSGFGWFTLSSVMVGQHLGQTYGTMALMVDLFRELIAIVALYAIGRYHPAIGIGSAGATALDSTLPIVKQACHPDAIPLALVSGFILTVLAPVFIALFLS</sequence>
<protein>
    <submittedName>
        <fullName evidence="2">Uncharacterized membrane protein YbjE, DUF340 family</fullName>
    </submittedName>
</protein>
<dbReference type="PANTHER" id="PTHR35804">
    <property type="entry name" value="LYSINE EXPORTER LYSO"/>
    <property type="match status" value="1"/>
</dbReference>
<accession>A0A1G6PU19</accession>
<feature type="transmembrane region" description="Helical" evidence="1">
    <location>
        <begin position="69"/>
        <end position="88"/>
    </location>
</feature>
<feature type="transmembrane region" description="Helical" evidence="1">
    <location>
        <begin position="31"/>
        <end position="49"/>
    </location>
</feature>
<dbReference type="STRING" id="187868.SAMN05192589_103331"/>
<dbReference type="OrthoDB" id="5451742at2"/>
<feature type="transmembrane region" description="Helical" evidence="1">
    <location>
        <begin position="246"/>
        <end position="267"/>
    </location>
</feature>
<dbReference type="InterPro" id="IPR005642">
    <property type="entry name" value="LysO"/>
</dbReference>
<keyword evidence="1" id="KW-0472">Membrane</keyword>
<reference evidence="2 3" key="1">
    <citation type="submission" date="2016-10" db="EMBL/GenBank/DDBJ databases">
        <authorList>
            <person name="de Groot N.N."/>
        </authorList>
    </citation>
    <scope>NUCLEOTIDE SEQUENCE [LARGE SCALE GENOMIC DNA]</scope>
    <source>
        <strain evidence="2 3">DSM 16619</strain>
    </source>
</reference>
<feature type="transmembrane region" description="Helical" evidence="1">
    <location>
        <begin position="175"/>
        <end position="199"/>
    </location>
</feature>
<dbReference type="Pfam" id="PF03956">
    <property type="entry name" value="Lys_export"/>
    <property type="match status" value="1"/>
</dbReference>
<evidence type="ECO:0000313" key="2">
    <source>
        <dbReference type="EMBL" id="SDC83164.1"/>
    </source>
</evidence>
<keyword evidence="1" id="KW-0812">Transmembrane</keyword>
<name>A0A1G6PU19_9BURK</name>
<dbReference type="GO" id="GO:0015661">
    <property type="term" value="F:L-lysine efflux transmembrane transporter activity"/>
    <property type="evidence" value="ECO:0007669"/>
    <property type="project" value="InterPro"/>
</dbReference>
<feature type="transmembrane region" description="Helical" evidence="1">
    <location>
        <begin position="287"/>
        <end position="310"/>
    </location>
</feature>
<feature type="transmembrane region" description="Helical" evidence="1">
    <location>
        <begin position="205"/>
        <end position="225"/>
    </location>
</feature>
<keyword evidence="3" id="KW-1185">Reference proteome</keyword>
<dbReference type="PANTHER" id="PTHR35804:SF1">
    <property type="entry name" value="LYSINE EXPORTER LYSO"/>
    <property type="match status" value="1"/>
</dbReference>
<gene>
    <name evidence="2" type="ORF">SAMN05192589_103331</name>
</gene>
<evidence type="ECO:0000256" key="1">
    <source>
        <dbReference type="SAM" id="Phobius"/>
    </source>
</evidence>
<dbReference type="AlphaFoldDB" id="A0A1G6PU19"/>
<proteinExistence type="predicted"/>
<dbReference type="GO" id="GO:0005886">
    <property type="term" value="C:plasma membrane"/>
    <property type="evidence" value="ECO:0007669"/>
    <property type="project" value="TreeGrafter"/>
</dbReference>
<dbReference type="EMBL" id="FMZC01000003">
    <property type="protein sequence ID" value="SDC83164.1"/>
    <property type="molecule type" value="Genomic_DNA"/>
</dbReference>
<organism evidence="2 3">
    <name type="scientific">Paracidovorax valerianellae</name>
    <dbReference type="NCBI Taxonomy" id="187868"/>
    <lineage>
        <taxon>Bacteria</taxon>
        <taxon>Pseudomonadati</taxon>
        <taxon>Pseudomonadota</taxon>
        <taxon>Betaproteobacteria</taxon>
        <taxon>Burkholderiales</taxon>
        <taxon>Comamonadaceae</taxon>
        <taxon>Paracidovorax</taxon>
    </lineage>
</organism>
<dbReference type="Proteomes" id="UP000198781">
    <property type="component" value="Unassembled WGS sequence"/>
</dbReference>
<feature type="transmembrane region" description="Helical" evidence="1">
    <location>
        <begin position="6"/>
        <end position="24"/>
    </location>
</feature>
<keyword evidence="1" id="KW-1133">Transmembrane helix</keyword>
<evidence type="ECO:0000313" key="3">
    <source>
        <dbReference type="Proteomes" id="UP000198781"/>
    </source>
</evidence>